<dbReference type="InterPro" id="IPR011335">
    <property type="entry name" value="Restrct_endonuc-II-like"/>
</dbReference>
<organism evidence="2 3">
    <name type="scientific">Clostridium botulinum (strain Kyoto / Type A2)</name>
    <dbReference type="NCBI Taxonomy" id="536232"/>
    <lineage>
        <taxon>Bacteria</taxon>
        <taxon>Bacillati</taxon>
        <taxon>Bacillota</taxon>
        <taxon>Clostridia</taxon>
        <taxon>Eubacteriales</taxon>
        <taxon>Clostridiaceae</taxon>
        <taxon>Clostridium</taxon>
    </lineage>
</organism>
<evidence type="ECO:0000313" key="2">
    <source>
        <dbReference type="EMBL" id="ACO84136.1"/>
    </source>
</evidence>
<evidence type="ECO:0000313" key="3">
    <source>
        <dbReference type="Proteomes" id="UP000001374"/>
    </source>
</evidence>
<feature type="domain" description="Restriction endonuclease type IV Mrr" evidence="1">
    <location>
        <begin position="8"/>
        <end position="114"/>
    </location>
</feature>
<accession>C1FTL0</accession>
<dbReference type="KEGG" id="cby:CLM_2962"/>
<dbReference type="SUPFAM" id="SSF52980">
    <property type="entry name" value="Restriction endonuclease-like"/>
    <property type="match status" value="1"/>
</dbReference>
<dbReference type="PANTHER" id="PTHR30015:SF7">
    <property type="entry name" value="TYPE IV METHYL-DIRECTED RESTRICTION ENZYME ECOKMRR"/>
    <property type="match status" value="1"/>
</dbReference>
<dbReference type="PANTHER" id="PTHR30015">
    <property type="entry name" value="MRR RESTRICTION SYSTEM PROTEIN"/>
    <property type="match status" value="1"/>
</dbReference>
<dbReference type="eggNOG" id="COG1715">
    <property type="taxonomic scope" value="Bacteria"/>
</dbReference>
<dbReference type="GO" id="GO:0009307">
    <property type="term" value="P:DNA restriction-modification system"/>
    <property type="evidence" value="ECO:0007669"/>
    <property type="project" value="InterPro"/>
</dbReference>
<dbReference type="GO" id="GO:0015666">
    <property type="term" value="F:restriction endodeoxyribonuclease activity"/>
    <property type="evidence" value="ECO:0007669"/>
    <property type="project" value="TreeGrafter"/>
</dbReference>
<sequence length="148" mass="16779">MPTIKNEINNMNWRRFEIFSAKLFSLTGDYTYEITPKTNDKGKDVILKKRGETVYLECKHHKKKIGREVAQKLCGSMIADNISSGIIVTLNGANNNCLEYCSKLEKSKIAKISIEVVNLEDLILKCLNLNAYTVYEIAGIPNKYINIS</sequence>
<dbReference type="GO" id="GO:0003677">
    <property type="term" value="F:DNA binding"/>
    <property type="evidence" value="ECO:0007669"/>
    <property type="project" value="InterPro"/>
</dbReference>
<dbReference type="Proteomes" id="UP000001374">
    <property type="component" value="Chromosome"/>
</dbReference>
<protein>
    <submittedName>
        <fullName evidence="2">Putative restriction endonuclase</fullName>
    </submittedName>
</protein>
<dbReference type="InterPro" id="IPR007560">
    <property type="entry name" value="Restrct_endonuc_IV_Mrr"/>
</dbReference>
<dbReference type="Pfam" id="PF04471">
    <property type="entry name" value="Mrr_cat"/>
    <property type="match status" value="1"/>
</dbReference>
<name>C1FTL0_CLOBJ</name>
<dbReference type="InterPro" id="IPR052906">
    <property type="entry name" value="Type_IV_Methyl-Rstrct_Enzyme"/>
</dbReference>
<gene>
    <name evidence="2" type="ordered locus">CLM_2962</name>
</gene>
<dbReference type="InterPro" id="IPR011856">
    <property type="entry name" value="tRNA_endonuc-like_dom_sf"/>
</dbReference>
<dbReference type="REBASE" id="20664">
    <property type="entry name" value="CboA2MrrP"/>
</dbReference>
<proteinExistence type="predicted"/>
<evidence type="ECO:0000259" key="1">
    <source>
        <dbReference type="Pfam" id="PF04471"/>
    </source>
</evidence>
<dbReference type="Gene3D" id="3.40.1350.10">
    <property type="match status" value="1"/>
</dbReference>
<dbReference type="EMBL" id="CP001581">
    <property type="protein sequence ID" value="ACO84136.1"/>
    <property type="molecule type" value="Genomic_DNA"/>
</dbReference>
<reference evidence="2 3" key="1">
    <citation type="submission" date="2008-10" db="EMBL/GenBank/DDBJ databases">
        <title>Genome sequence of Clostridium botulinum A2 Kyoto.</title>
        <authorList>
            <person name="Shrivastava S."/>
            <person name="Brinkac L.M."/>
            <person name="Brown J.L."/>
            <person name="Bruce D."/>
            <person name="Detter C.C."/>
            <person name="Johnson E.A."/>
            <person name="Munk C.A."/>
            <person name="Smith L.A."/>
            <person name="Smith T.J."/>
            <person name="Sutton G."/>
            <person name="Brettin T.S."/>
        </authorList>
    </citation>
    <scope>NUCLEOTIDE SEQUENCE [LARGE SCALE GENOMIC DNA]</scope>
    <source>
        <strain evidence="3">Kyoto / Type A2</strain>
    </source>
</reference>
<dbReference type="AlphaFoldDB" id="C1FTL0"/>
<dbReference type="HOGENOM" id="CLU_1755637_0_0_9"/>